<keyword evidence="6" id="KW-0804">Transcription</keyword>
<accession>A0A411F8R0</accession>
<dbReference type="InterPro" id="IPR001356">
    <property type="entry name" value="HD"/>
</dbReference>
<name>A0A411F8R0_BETPL</name>
<evidence type="ECO:0000313" key="13">
    <source>
        <dbReference type="EMBL" id="QBA89512.1"/>
    </source>
</evidence>
<dbReference type="PANTHER" id="PTHR45714">
    <property type="entry name" value="HOMEOBOX-LEUCINE ZIPPER PROTEIN HAT14"/>
    <property type="match status" value="1"/>
</dbReference>
<dbReference type="CDD" id="cd00086">
    <property type="entry name" value="homeodomain"/>
    <property type="match status" value="1"/>
</dbReference>
<evidence type="ECO:0000256" key="7">
    <source>
        <dbReference type="ARBA" id="ARBA00023242"/>
    </source>
</evidence>
<feature type="compositionally biased region" description="Basic and acidic residues" evidence="11">
    <location>
        <begin position="63"/>
        <end position="81"/>
    </location>
</feature>
<dbReference type="GO" id="GO:0000981">
    <property type="term" value="F:DNA-binding transcription factor activity, RNA polymerase II-specific"/>
    <property type="evidence" value="ECO:0007669"/>
    <property type="project" value="InterPro"/>
</dbReference>
<feature type="region of interest" description="Disordered" evidence="11">
    <location>
        <begin position="63"/>
        <end position="82"/>
    </location>
</feature>
<keyword evidence="7 8" id="KW-0539">Nucleus</keyword>
<dbReference type="GO" id="GO:0005634">
    <property type="term" value="C:nucleus"/>
    <property type="evidence" value="ECO:0007669"/>
    <property type="project" value="UniProtKB-SubCell"/>
</dbReference>
<reference evidence="13" key="1">
    <citation type="submission" date="2018-05" db="EMBL/GenBank/DDBJ databases">
        <title>Genome-wide identification and expression analysis of HD-Zip transcription factor in Betula platyphylla.</title>
        <authorList>
            <person name="Wang J."/>
            <person name="Li L."/>
            <person name="Zhang X."/>
        </authorList>
    </citation>
    <scope>NUCLEOTIDE SEQUENCE</scope>
</reference>
<dbReference type="InterPro" id="IPR009057">
    <property type="entry name" value="Homeodomain-like_sf"/>
</dbReference>
<dbReference type="GO" id="GO:0043565">
    <property type="term" value="F:sequence-specific DNA binding"/>
    <property type="evidence" value="ECO:0007669"/>
    <property type="project" value="InterPro"/>
</dbReference>
<dbReference type="PANTHER" id="PTHR45714:SF72">
    <property type="entry name" value="HOMEOBOX-LEUCINE ZIPPER PROTEIN HOX26-RELATED"/>
    <property type="match status" value="1"/>
</dbReference>
<dbReference type="AlphaFoldDB" id="A0A411F8R0"/>
<evidence type="ECO:0000256" key="10">
    <source>
        <dbReference type="SAM" id="Coils"/>
    </source>
</evidence>
<keyword evidence="5 8" id="KW-0371">Homeobox</keyword>
<dbReference type="InterPro" id="IPR050762">
    <property type="entry name" value="HD-ZIP_Homeobox_LZ_Class_II"/>
</dbReference>
<keyword evidence="4 8" id="KW-0238">DNA-binding</keyword>
<dbReference type="Pfam" id="PF00046">
    <property type="entry name" value="Homeodomain"/>
    <property type="match status" value="1"/>
</dbReference>
<feature type="DNA-binding region" description="Homeobox" evidence="8">
    <location>
        <begin position="79"/>
        <end position="138"/>
    </location>
</feature>
<feature type="domain" description="Homeobox" evidence="12">
    <location>
        <begin position="77"/>
        <end position="137"/>
    </location>
</feature>
<keyword evidence="3" id="KW-0805">Transcription regulation</keyword>
<dbReference type="SUPFAM" id="SSF46689">
    <property type="entry name" value="Homeodomain-like"/>
    <property type="match status" value="1"/>
</dbReference>
<dbReference type="InterPro" id="IPR017970">
    <property type="entry name" value="Homeobox_CS"/>
</dbReference>
<dbReference type="EMBL" id="MH380018">
    <property type="protein sequence ID" value="QBA89512.1"/>
    <property type="molecule type" value="mRNA"/>
</dbReference>
<comment type="subcellular location">
    <subcellularLocation>
        <location evidence="1 8 9">Nucleus</location>
    </subcellularLocation>
</comment>
<organism evidence="13">
    <name type="scientific">Betula platyphylla</name>
    <name type="common">Asian white birch</name>
    <dbReference type="NCBI Taxonomy" id="78630"/>
    <lineage>
        <taxon>Eukaryota</taxon>
        <taxon>Viridiplantae</taxon>
        <taxon>Streptophyta</taxon>
        <taxon>Embryophyta</taxon>
        <taxon>Tracheophyta</taxon>
        <taxon>Spermatophyta</taxon>
        <taxon>Magnoliopsida</taxon>
        <taxon>eudicotyledons</taxon>
        <taxon>Gunneridae</taxon>
        <taxon>Pentapetalae</taxon>
        <taxon>rosids</taxon>
        <taxon>fabids</taxon>
        <taxon>Fagales</taxon>
        <taxon>Betulaceae</taxon>
        <taxon>Betula</taxon>
    </lineage>
</organism>
<dbReference type="SMART" id="SM00389">
    <property type="entry name" value="HOX"/>
    <property type="match status" value="1"/>
</dbReference>
<dbReference type="Gene3D" id="1.10.10.60">
    <property type="entry name" value="Homeodomain-like"/>
    <property type="match status" value="1"/>
</dbReference>
<keyword evidence="10" id="KW-0175">Coiled coil</keyword>
<evidence type="ECO:0000256" key="11">
    <source>
        <dbReference type="SAM" id="MobiDB-lite"/>
    </source>
</evidence>
<proteinExistence type="evidence at transcript level"/>
<dbReference type="SMART" id="SM00340">
    <property type="entry name" value="HALZ"/>
    <property type="match status" value="1"/>
</dbReference>
<dbReference type="PROSITE" id="PS50071">
    <property type="entry name" value="HOMEOBOX_2"/>
    <property type="match status" value="1"/>
</dbReference>
<protein>
    <submittedName>
        <fullName evidence="13">Homeobox-leucine zipper protein HAT22</fullName>
    </submittedName>
</protein>
<evidence type="ECO:0000259" key="12">
    <source>
        <dbReference type="PROSITE" id="PS50071"/>
    </source>
</evidence>
<sequence length="228" mass="26097">MEDYETCNTRLYLGLGSGDHDHQKDEKPLVCLDFMFPKEAAINVDHKADRSLTFRKFDSGDDQYPYKENDSDNHQNNDGGRKKLRLSKDQSILLEDCFKLHSTLSPAQKQAIAVQLNLTPRQVEVWFQNRRARTKLKQTEVDCEFMKKYCESLRDENRRLKRELQELRSLKLGSSSPLYIQLPKAATLGMCPACDKIVKANEGKNAAVLDVVGWRNEKLQISGSDGTN</sequence>
<dbReference type="InterPro" id="IPR003106">
    <property type="entry name" value="Leu_zip_homeo"/>
</dbReference>
<evidence type="ECO:0000256" key="1">
    <source>
        <dbReference type="ARBA" id="ARBA00004123"/>
    </source>
</evidence>
<dbReference type="Pfam" id="PF02183">
    <property type="entry name" value="HALZ"/>
    <property type="match status" value="1"/>
</dbReference>
<evidence type="ECO:0000256" key="4">
    <source>
        <dbReference type="ARBA" id="ARBA00023125"/>
    </source>
</evidence>
<evidence type="ECO:0000256" key="5">
    <source>
        <dbReference type="ARBA" id="ARBA00023155"/>
    </source>
</evidence>
<evidence type="ECO:0000256" key="2">
    <source>
        <dbReference type="ARBA" id="ARBA00006074"/>
    </source>
</evidence>
<evidence type="ECO:0000256" key="8">
    <source>
        <dbReference type="PROSITE-ProRule" id="PRU00108"/>
    </source>
</evidence>
<dbReference type="PROSITE" id="PS00027">
    <property type="entry name" value="HOMEOBOX_1"/>
    <property type="match status" value="1"/>
</dbReference>
<evidence type="ECO:0000256" key="3">
    <source>
        <dbReference type="ARBA" id="ARBA00023015"/>
    </source>
</evidence>
<comment type="similarity">
    <text evidence="2">Belongs to the HD-ZIP homeobox family. Class II subfamily.</text>
</comment>
<feature type="coiled-coil region" evidence="10">
    <location>
        <begin position="143"/>
        <end position="173"/>
    </location>
</feature>
<evidence type="ECO:0000256" key="9">
    <source>
        <dbReference type="RuleBase" id="RU000682"/>
    </source>
</evidence>
<evidence type="ECO:0000256" key="6">
    <source>
        <dbReference type="ARBA" id="ARBA00023163"/>
    </source>
</evidence>